<proteinExistence type="predicted"/>
<dbReference type="EMBL" id="CM008962">
    <property type="protein sequence ID" value="PNW88821.1"/>
    <property type="molecule type" value="Genomic_DNA"/>
</dbReference>
<gene>
    <name evidence="1" type="ORF">CHLRE_01g045825v5</name>
</gene>
<dbReference type="Gramene" id="PNW88821">
    <property type="protein sequence ID" value="PNW88821"/>
    <property type="gene ID" value="CHLRE_01g045825v5"/>
</dbReference>
<dbReference type="ExpressionAtlas" id="A0A2K3E7R3">
    <property type="expression patterns" value="baseline and differential"/>
</dbReference>
<name>A0A2K3E7R3_CHLRE</name>
<dbReference type="RefSeq" id="XP_042928798.1">
    <property type="nucleotide sequence ID" value="XM_043058881.1"/>
</dbReference>
<dbReference type="AlphaFoldDB" id="A0A2K3E7R3"/>
<dbReference type="GeneID" id="5722415"/>
<dbReference type="InParanoid" id="A0A2K3E7R3"/>
<protein>
    <submittedName>
        <fullName evidence="1">Uncharacterized protein</fullName>
    </submittedName>
</protein>
<dbReference type="KEGG" id="cre:CHLRE_01g045825v5"/>
<evidence type="ECO:0000313" key="2">
    <source>
        <dbReference type="Proteomes" id="UP000006906"/>
    </source>
</evidence>
<reference evidence="1 2" key="1">
    <citation type="journal article" date="2007" name="Science">
        <title>The Chlamydomonas genome reveals the evolution of key animal and plant functions.</title>
        <authorList>
            <person name="Merchant S.S."/>
            <person name="Prochnik S.E."/>
            <person name="Vallon O."/>
            <person name="Harris E.H."/>
            <person name="Karpowicz S.J."/>
            <person name="Witman G.B."/>
            <person name="Terry A."/>
            <person name="Salamov A."/>
            <person name="Fritz-Laylin L.K."/>
            <person name="Marechal-Drouard L."/>
            <person name="Marshall W.F."/>
            <person name="Qu L.H."/>
            <person name="Nelson D.R."/>
            <person name="Sanderfoot A.A."/>
            <person name="Spalding M.H."/>
            <person name="Kapitonov V.V."/>
            <person name="Ren Q."/>
            <person name="Ferris P."/>
            <person name="Lindquist E."/>
            <person name="Shapiro H."/>
            <person name="Lucas S.M."/>
            <person name="Grimwood J."/>
            <person name="Schmutz J."/>
            <person name="Cardol P."/>
            <person name="Cerutti H."/>
            <person name="Chanfreau G."/>
            <person name="Chen C.L."/>
            <person name="Cognat V."/>
            <person name="Croft M.T."/>
            <person name="Dent R."/>
            <person name="Dutcher S."/>
            <person name="Fernandez E."/>
            <person name="Fukuzawa H."/>
            <person name="Gonzalez-Ballester D."/>
            <person name="Gonzalez-Halphen D."/>
            <person name="Hallmann A."/>
            <person name="Hanikenne M."/>
            <person name="Hippler M."/>
            <person name="Inwood W."/>
            <person name="Jabbari K."/>
            <person name="Kalanon M."/>
            <person name="Kuras R."/>
            <person name="Lefebvre P.A."/>
            <person name="Lemaire S.D."/>
            <person name="Lobanov A.V."/>
            <person name="Lohr M."/>
            <person name="Manuell A."/>
            <person name="Meier I."/>
            <person name="Mets L."/>
            <person name="Mittag M."/>
            <person name="Mittelmeier T."/>
            <person name="Moroney J.V."/>
            <person name="Moseley J."/>
            <person name="Napoli C."/>
            <person name="Nedelcu A.M."/>
            <person name="Niyogi K."/>
            <person name="Novoselov S.V."/>
            <person name="Paulsen I.T."/>
            <person name="Pazour G."/>
            <person name="Purton S."/>
            <person name="Ral J.P."/>
            <person name="Riano-Pachon D.M."/>
            <person name="Riekhof W."/>
            <person name="Rymarquis L."/>
            <person name="Schroda M."/>
            <person name="Stern D."/>
            <person name="Umen J."/>
            <person name="Willows R."/>
            <person name="Wilson N."/>
            <person name="Zimmer S.L."/>
            <person name="Allmer J."/>
            <person name="Balk J."/>
            <person name="Bisova K."/>
            <person name="Chen C.J."/>
            <person name="Elias M."/>
            <person name="Gendler K."/>
            <person name="Hauser C."/>
            <person name="Lamb M.R."/>
            <person name="Ledford H."/>
            <person name="Long J.C."/>
            <person name="Minagawa J."/>
            <person name="Page M.D."/>
            <person name="Pan J."/>
            <person name="Pootakham W."/>
            <person name="Roje S."/>
            <person name="Rose A."/>
            <person name="Stahlberg E."/>
            <person name="Terauchi A.M."/>
            <person name="Yang P."/>
            <person name="Ball S."/>
            <person name="Bowler C."/>
            <person name="Dieckmann C.L."/>
            <person name="Gladyshev V.N."/>
            <person name="Green P."/>
            <person name="Jorgensen R."/>
            <person name="Mayfield S."/>
            <person name="Mueller-Roeber B."/>
            <person name="Rajamani S."/>
            <person name="Sayre R.T."/>
            <person name="Brokstein P."/>
            <person name="Dubchak I."/>
            <person name="Goodstein D."/>
            <person name="Hornick L."/>
            <person name="Huang Y.W."/>
            <person name="Jhaveri J."/>
            <person name="Luo Y."/>
            <person name="Martinez D."/>
            <person name="Ngau W.C."/>
            <person name="Otillar B."/>
            <person name="Poliakov A."/>
            <person name="Porter A."/>
            <person name="Szajkowski L."/>
            <person name="Werner G."/>
            <person name="Zhou K."/>
            <person name="Grigoriev I.V."/>
            <person name="Rokhsar D.S."/>
            <person name="Grossman A.R."/>
        </authorList>
    </citation>
    <scope>NUCLEOTIDE SEQUENCE [LARGE SCALE GENOMIC DNA]</scope>
    <source>
        <strain evidence="2">CC-503</strain>
    </source>
</reference>
<evidence type="ECO:0000313" key="1">
    <source>
        <dbReference type="EMBL" id="PNW88821.1"/>
    </source>
</evidence>
<keyword evidence="2" id="KW-1185">Reference proteome</keyword>
<sequence>MASAKGRGRRVVLCQEQDRAVTNSVTSDDQQGRILEVLTRLEGKLDALVRQQAELVREQGALVRGQAAVTRGQAAITELRVIQNLPAGLCGCKRARITTAAQLDKLLGPGTAAAVERELLGSAERCYLALRALLWAAARELDRVSKQASAKEAAGQVATEVESLKEELLSAAAAECNPDPDVVWDFLQRTQDVLVAAGGLKETQDEDCRQQGLSQRLNAAFVLVRRVGELGARGASGPRGEAAQP</sequence>
<dbReference type="Proteomes" id="UP000006906">
    <property type="component" value="Chromosome 1"/>
</dbReference>
<dbReference type="OrthoDB" id="10609966at2759"/>
<dbReference type="PaxDb" id="3055-EDO96043"/>
<accession>A0A2K3E7R3</accession>
<organism evidence="1 2">
    <name type="scientific">Chlamydomonas reinhardtii</name>
    <name type="common">Chlamydomonas smithii</name>
    <dbReference type="NCBI Taxonomy" id="3055"/>
    <lineage>
        <taxon>Eukaryota</taxon>
        <taxon>Viridiplantae</taxon>
        <taxon>Chlorophyta</taxon>
        <taxon>core chlorophytes</taxon>
        <taxon>Chlorophyceae</taxon>
        <taxon>CS clade</taxon>
        <taxon>Chlamydomonadales</taxon>
        <taxon>Chlamydomonadaceae</taxon>
        <taxon>Chlamydomonas</taxon>
    </lineage>
</organism>